<reference evidence="3" key="1">
    <citation type="journal article" date="2023" name="Mol. Phylogenet. Evol.">
        <title>Genome-scale phylogeny and comparative genomics of the fungal order Sordariales.</title>
        <authorList>
            <person name="Hensen N."/>
            <person name="Bonometti L."/>
            <person name="Westerberg I."/>
            <person name="Brannstrom I.O."/>
            <person name="Guillou S."/>
            <person name="Cros-Aarteil S."/>
            <person name="Calhoun S."/>
            <person name="Haridas S."/>
            <person name="Kuo A."/>
            <person name="Mondo S."/>
            <person name="Pangilinan J."/>
            <person name="Riley R."/>
            <person name="LaButti K."/>
            <person name="Andreopoulos B."/>
            <person name="Lipzen A."/>
            <person name="Chen C."/>
            <person name="Yan M."/>
            <person name="Daum C."/>
            <person name="Ng V."/>
            <person name="Clum A."/>
            <person name="Steindorff A."/>
            <person name="Ohm R.A."/>
            <person name="Martin F."/>
            <person name="Silar P."/>
            <person name="Natvig D.O."/>
            <person name="Lalanne C."/>
            <person name="Gautier V."/>
            <person name="Ament-Velasquez S.L."/>
            <person name="Kruys A."/>
            <person name="Hutchinson M.I."/>
            <person name="Powell A.J."/>
            <person name="Barry K."/>
            <person name="Miller A.N."/>
            <person name="Grigoriev I.V."/>
            <person name="Debuchy R."/>
            <person name="Gladieux P."/>
            <person name="Hiltunen Thoren M."/>
            <person name="Johannesson H."/>
        </authorList>
    </citation>
    <scope>NUCLEOTIDE SEQUENCE</scope>
    <source>
        <strain evidence="3">PSN243</strain>
    </source>
</reference>
<comment type="caution">
    <text evidence="3">The sequence shown here is derived from an EMBL/GenBank/DDBJ whole genome shotgun (WGS) entry which is preliminary data.</text>
</comment>
<accession>A0AAV9H128</accession>
<feature type="compositionally biased region" description="Pro residues" evidence="1">
    <location>
        <begin position="60"/>
        <end position="88"/>
    </location>
</feature>
<sequence>APAVQPYPPLQQALAQNYDLPSGKPSSDAAYRPQPPPDAGYRPVDPSHPPPPGVNGTTYQPPPPGINDPKYGPPPPGVNDPNYRPPPSGYSDASYRPPPQTSGLTFNGPPPPASQAPSFPPPPLAVVEQMPGPSMTPLPLATTIKPTLKDTKAATAFALREYMNLQRARYRKEEVGIEERLRIQASTVLGDLDSLRREVGDMVKSAEKHRWRRFIVGGAIATFIPAVRTIFRRPREDRDSANDTEYAFRRSKSLISRILDSAYRPGFATLAFFVFAVMYVFQNEVTLRVARTVAKRLKKLSSKVQRGEDDISEDDLKLLQGWRWNVLLWS</sequence>
<proteinExistence type="predicted"/>
<dbReference type="EMBL" id="MU865917">
    <property type="protein sequence ID" value="KAK4454232.1"/>
    <property type="molecule type" value="Genomic_DNA"/>
</dbReference>
<gene>
    <name evidence="3" type="ORF">QBC34DRAFT_259357</name>
</gene>
<keyword evidence="2" id="KW-1133">Transmembrane helix</keyword>
<organism evidence="3 4">
    <name type="scientific">Podospora aff. communis PSN243</name>
    <dbReference type="NCBI Taxonomy" id="3040156"/>
    <lineage>
        <taxon>Eukaryota</taxon>
        <taxon>Fungi</taxon>
        <taxon>Dikarya</taxon>
        <taxon>Ascomycota</taxon>
        <taxon>Pezizomycotina</taxon>
        <taxon>Sordariomycetes</taxon>
        <taxon>Sordariomycetidae</taxon>
        <taxon>Sordariales</taxon>
        <taxon>Podosporaceae</taxon>
        <taxon>Podospora</taxon>
    </lineage>
</organism>
<protein>
    <submittedName>
        <fullName evidence="3">Uncharacterized protein</fullName>
    </submittedName>
</protein>
<evidence type="ECO:0000256" key="2">
    <source>
        <dbReference type="SAM" id="Phobius"/>
    </source>
</evidence>
<dbReference type="Proteomes" id="UP001321760">
    <property type="component" value="Unassembled WGS sequence"/>
</dbReference>
<keyword evidence="2" id="KW-0472">Membrane</keyword>
<feature type="non-terminal residue" evidence="3">
    <location>
        <position position="1"/>
    </location>
</feature>
<feature type="transmembrane region" description="Helical" evidence="2">
    <location>
        <begin position="262"/>
        <end position="281"/>
    </location>
</feature>
<evidence type="ECO:0000313" key="4">
    <source>
        <dbReference type="Proteomes" id="UP001321760"/>
    </source>
</evidence>
<name>A0AAV9H128_9PEZI</name>
<feature type="non-terminal residue" evidence="3">
    <location>
        <position position="330"/>
    </location>
</feature>
<keyword evidence="4" id="KW-1185">Reference proteome</keyword>
<reference evidence="3" key="2">
    <citation type="submission" date="2023-05" db="EMBL/GenBank/DDBJ databases">
        <authorList>
            <consortium name="Lawrence Berkeley National Laboratory"/>
            <person name="Steindorff A."/>
            <person name="Hensen N."/>
            <person name="Bonometti L."/>
            <person name="Westerberg I."/>
            <person name="Brannstrom I.O."/>
            <person name="Guillou S."/>
            <person name="Cros-Aarteil S."/>
            <person name="Calhoun S."/>
            <person name="Haridas S."/>
            <person name="Kuo A."/>
            <person name="Mondo S."/>
            <person name="Pangilinan J."/>
            <person name="Riley R."/>
            <person name="Labutti K."/>
            <person name="Andreopoulos B."/>
            <person name="Lipzen A."/>
            <person name="Chen C."/>
            <person name="Yanf M."/>
            <person name="Daum C."/>
            <person name="Ng V."/>
            <person name="Clum A."/>
            <person name="Ohm R."/>
            <person name="Martin F."/>
            <person name="Silar P."/>
            <person name="Natvig D."/>
            <person name="Lalanne C."/>
            <person name="Gautier V."/>
            <person name="Ament-Velasquez S.L."/>
            <person name="Kruys A."/>
            <person name="Hutchinson M.I."/>
            <person name="Powell A.J."/>
            <person name="Barry K."/>
            <person name="Miller A.N."/>
            <person name="Grigoriev I.V."/>
            <person name="Debuchy R."/>
            <person name="Gladieux P."/>
            <person name="Thoren M.H."/>
            <person name="Johannesson H."/>
        </authorList>
    </citation>
    <scope>NUCLEOTIDE SEQUENCE</scope>
    <source>
        <strain evidence="3">PSN243</strain>
    </source>
</reference>
<keyword evidence="2" id="KW-0812">Transmembrane</keyword>
<evidence type="ECO:0000256" key="1">
    <source>
        <dbReference type="SAM" id="MobiDB-lite"/>
    </source>
</evidence>
<dbReference type="AlphaFoldDB" id="A0AAV9H128"/>
<feature type="region of interest" description="Disordered" evidence="1">
    <location>
        <begin position="1"/>
        <end position="130"/>
    </location>
</feature>
<feature type="compositionally biased region" description="Pro residues" evidence="1">
    <location>
        <begin position="108"/>
        <end position="124"/>
    </location>
</feature>
<evidence type="ECO:0000313" key="3">
    <source>
        <dbReference type="EMBL" id="KAK4454232.1"/>
    </source>
</evidence>